<proteinExistence type="inferred from homology"/>
<keyword evidence="2 5" id="KW-0378">Hydrolase</keyword>
<evidence type="ECO:0000256" key="3">
    <source>
        <dbReference type="ARBA" id="ARBA00023295"/>
    </source>
</evidence>
<dbReference type="PANTHER" id="PTHR32227">
    <property type="entry name" value="GLUCAN ENDO-1,3-BETA-GLUCOSIDASE BG1-RELATED-RELATED"/>
    <property type="match status" value="1"/>
</dbReference>
<dbReference type="Gene3D" id="3.20.20.80">
    <property type="entry name" value="Glycosidases"/>
    <property type="match status" value="1"/>
</dbReference>
<dbReference type="GO" id="GO:0005975">
    <property type="term" value="P:carbohydrate metabolic process"/>
    <property type="evidence" value="ECO:0007669"/>
    <property type="project" value="InterPro"/>
</dbReference>
<dbReference type="GO" id="GO:0004553">
    <property type="term" value="F:hydrolase activity, hydrolyzing O-glycosyl compounds"/>
    <property type="evidence" value="ECO:0007669"/>
    <property type="project" value="InterPro"/>
</dbReference>
<sequence length="93" mass="10356">MLDSMRAAVQKAGGQNVRIVVSESGWPSAGGFDASPENAGTYYKKLIDHVKRNSIETYLFAMYDENKKSGDEIERHFGLFHPGQSSKYQIALN</sequence>
<comment type="caution">
    <text evidence="6">The sequence shown here is derived from an EMBL/GenBank/DDBJ whole genome shotgun (WGS) entry which is preliminary data.</text>
</comment>
<dbReference type="AlphaFoldDB" id="A0AAV0FM78"/>
<dbReference type="InterPro" id="IPR017853">
    <property type="entry name" value="GH"/>
</dbReference>
<organism evidence="6 7">
    <name type="scientific">Cuscuta epithymum</name>
    <dbReference type="NCBI Taxonomy" id="186058"/>
    <lineage>
        <taxon>Eukaryota</taxon>
        <taxon>Viridiplantae</taxon>
        <taxon>Streptophyta</taxon>
        <taxon>Embryophyta</taxon>
        <taxon>Tracheophyta</taxon>
        <taxon>Spermatophyta</taxon>
        <taxon>Magnoliopsida</taxon>
        <taxon>eudicotyledons</taxon>
        <taxon>Gunneridae</taxon>
        <taxon>Pentapetalae</taxon>
        <taxon>asterids</taxon>
        <taxon>lamiids</taxon>
        <taxon>Solanales</taxon>
        <taxon>Convolvulaceae</taxon>
        <taxon>Cuscuteae</taxon>
        <taxon>Cuscuta</taxon>
        <taxon>Cuscuta subgen. Cuscuta</taxon>
    </lineage>
</organism>
<dbReference type="PROSITE" id="PS00587">
    <property type="entry name" value="GLYCOSYL_HYDROL_F17"/>
    <property type="match status" value="1"/>
</dbReference>
<evidence type="ECO:0000313" key="7">
    <source>
        <dbReference type="Proteomes" id="UP001152523"/>
    </source>
</evidence>
<comment type="similarity">
    <text evidence="1 4">Belongs to the glycosyl hydrolase 17 family.</text>
</comment>
<evidence type="ECO:0000256" key="5">
    <source>
        <dbReference type="RuleBase" id="RU004336"/>
    </source>
</evidence>
<gene>
    <name evidence="6" type="ORF">CEPIT_LOCUS35349</name>
</gene>
<protein>
    <recommendedName>
        <fullName evidence="8">Glucan endo-1,3-beta-D-glucosidase</fullName>
    </recommendedName>
</protein>
<name>A0AAV0FM78_9ASTE</name>
<keyword evidence="7" id="KW-1185">Reference proteome</keyword>
<reference evidence="6" key="1">
    <citation type="submission" date="2022-07" db="EMBL/GenBank/DDBJ databases">
        <authorList>
            <person name="Macas J."/>
            <person name="Novak P."/>
            <person name="Neumann P."/>
        </authorList>
    </citation>
    <scope>NUCLEOTIDE SEQUENCE</scope>
</reference>
<evidence type="ECO:0000256" key="2">
    <source>
        <dbReference type="ARBA" id="ARBA00022801"/>
    </source>
</evidence>
<evidence type="ECO:0000256" key="4">
    <source>
        <dbReference type="RuleBase" id="RU004335"/>
    </source>
</evidence>
<dbReference type="InterPro" id="IPR000490">
    <property type="entry name" value="Glyco_hydro_17"/>
</dbReference>
<dbReference type="Proteomes" id="UP001152523">
    <property type="component" value="Unassembled WGS sequence"/>
</dbReference>
<dbReference type="EMBL" id="CAMAPF010000996">
    <property type="protein sequence ID" value="CAH9136538.1"/>
    <property type="molecule type" value="Genomic_DNA"/>
</dbReference>
<dbReference type="SUPFAM" id="SSF51445">
    <property type="entry name" value="(Trans)glycosidases"/>
    <property type="match status" value="1"/>
</dbReference>
<dbReference type="InterPro" id="IPR044965">
    <property type="entry name" value="Glyco_hydro_17_plant"/>
</dbReference>
<evidence type="ECO:0008006" key="8">
    <source>
        <dbReference type="Google" id="ProtNLM"/>
    </source>
</evidence>
<accession>A0AAV0FM78</accession>
<dbReference type="Pfam" id="PF00332">
    <property type="entry name" value="Glyco_hydro_17"/>
    <property type="match status" value="1"/>
</dbReference>
<evidence type="ECO:0000313" key="6">
    <source>
        <dbReference type="EMBL" id="CAH9136538.1"/>
    </source>
</evidence>
<evidence type="ECO:0000256" key="1">
    <source>
        <dbReference type="ARBA" id="ARBA00008773"/>
    </source>
</evidence>
<keyword evidence="3 5" id="KW-0326">Glycosidase</keyword>